<dbReference type="PANTHER" id="PTHR36109">
    <property type="entry name" value="MEMBRANE PROTEIN-RELATED"/>
    <property type="match status" value="1"/>
</dbReference>
<gene>
    <name evidence="1" type="ORF">EHF33_13885</name>
</gene>
<proteinExistence type="predicted"/>
<dbReference type="RefSeq" id="WP_124873262.1">
    <property type="nucleotide sequence ID" value="NZ_CP034184.1"/>
</dbReference>
<evidence type="ECO:0000313" key="1">
    <source>
        <dbReference type="EMBL" id="AZI44012.1"/>
    </source>
</evidence>
<dbReference type="OrthoDB" id="514402at2"/>
<evidence type="ECO:0008006" key="3">
    <source>
        <dbReference type="Google" id="ProtNLM"/>
    </source>
</evidence>
<evidence type="ECO:0000313" key="2">
    <source>
        <dbReference type="Proteomes" id="UP000276417"/>
    </source>
</evidence>
<dbReference type="InterPro" id="IPR052948">
    <property type="entry name" value="Low_temp-induced_all0457"/>
</dbReference>
<accession>A0A3G8YFF5</accession>
<sequence length="163" mass="15756">MTRITAAFSTEQQAQSAVDDLRTHGFTDAHLSILRSHGGHLEGKPPGDVTEGTTKGAVAGAGVGVLVGLAALAIPGVGPLIGAGALVSALGTAGASAAVGAAAGTALGGLSGALADAGYSADDAHYYGEAVGRGDILVAVDADDAQVTQISDVLRSHGGLFRA</sequence>
<name>A0A3G8YFF5_9DEIO</name>
<protein>
    <recommendedName>
        <fullName evidence="3">General stress protein 17M-like domain-containing protein</fullName>
    </recommendedName>
</protein>
<dbReference type="Proteomes" id="UP000276417">
    <property type="component" value="Chromosome 2"/>
</dbReference>
<dbReference type="PANTHER" id="PTHR36109:SF2">
    <property type="entry name" value="MEMBRANE PROTEIN"/>
    <property type="match status" value="1"/>
</dbReference>
<dbReference type="EMBL" id="CP034184">
    <property type="protein sequence ID" value="AZI44012.1"/>
    <property type="molecule type" value="Genomic_DNA"/>
</dbReference>
<organism evidence="1 2">
    <name type="scientific">Deinococcus psychrotolerans</name>
    <dbReference type="NCBI Taxonomy" id="2489213"/>
    <lineage>
        <taxon>Bacteria</taxon>
        <taxon>Thermotogati</taxon>
        <taxon>Deinococcota</taxon>
        <taxon>Deinococci</taxon>
        <taxon>Deinococcales</taxon>
        <taxon>Deinococcaceae</taxon>
        <taxon>Deinococcus</taxon>
    </lineage>
</organism>
<reference evidence="1 2" key="1">
    <citation type="submission" date="2018-11" db="EMBL/GenBank/DDBJ databases">
        <title>Deinococcus shelandsis sp. nov., isolated from South Shetland Islands soil of Antarctica.</title>
        <authorList>
            <person name="Tian J."/>
        </authorList>
    </citation>
    <scope>NUCLEOTIDE SEQUENCE [LARGE SCALE GENOMIC DNA]</scope>
    <source>
        <strain evidence="1 2">S14-83T</strain>
    </source>
</reference>
<keyword evidence="2" id="KW-1185">Reference proteome</keyword>
<dbReference type="KEGG" id="dph:EHF33_13885"/>
<dbReference type="AlphaFoldDB" id="A0A3G8YFF5"/>